<dbReference type="InterPro" id="IPR003439">
    <property type="entry name" value="ABC_transporter-like_ATP-bd"/>
</dbReference>
<dbReference type="EMBL" id="RXFT01000019">
    <property type="protein sequence ID" value="RUR71265.1"/>
    <property type="molecule type" value="Genomic_DNA"/>
</dbReference>
<dbReference type="AlphaFoldDB" id="A0A3S1F5U1"/>
<evidence type="ECO:0000256" key="3">
    <source>
        <dbReference type="ARBA" id="ARBA00022741"/>
    </source>
</evidence>
<dbReference type="SMART" id="SM00382">
    <property type="entry name" value="AAA"/>
    <property type="match status" value="1"/>
</dbReference>
<keyword evidence="3" id="KW-0547">Nucleotide-binding</keyword>
<dbReference type="PROSITE" id="PS00211">
    <property type="entry name" value="ABC_TRANSPORTER_1"/>
    <property type="match status" value="1"/>
</dbReference>
<sequence length="365" mass="40428">MRKDTDAACEPTARDGRGVGAKVSVRGVSKRFGATLAADRIDLDIRDGEFLTLLGASGCGKTTLMRMIAGFERPAEGSIFIDGRDVTNLPPRERRLGMVFQQYSLFPHMTVAENIAYGLQAQRLQARQITERVDEMLELIQLPHLRERRPGQLSGGQQQRVALARALATRPSVLMLDEPLGALDLKLRQQLQTELKRIHRETRTTFLFVTHDQEEALHLSDRIAVMRGGRIEQLDNPTSIYMRPVNDFVADFIGDISFLTGDYDPLAGVFELGGTVRIPVRLDRPAGPARLAVRPEQVKLGAGPGALAARIREVVPETGSTLLHLELDDRRPLLSRVLGLPEGQLYRDQAVHVMLADCCVAFDPS</sequence>
<dbReference type="Proteomes" id="UP000281118">
    <property type="component" value="Unassembled WGS sequence"/>
</dbReference>
<keyword evidence="1" id="KW-0813">Transport</keyword>
<evidence type="ECO:0000259" key="5">
    <source>
        <dbReference type="PROSITE" id="PS50893"/>
    </source>
</evidence>
<dbReference type="GO" id="GO:0043190">
    <property type="term" value="C:ATP-binding cassette (ABC) transporter complex"/>
    <property type="evidence" value="ECO:0007669"/>
    <property type="project" value="InterPro"/>
</dbReference>
<evidence type="ECO:0000313" key="6">
    <source>
        <dbReference type="EMBL" id="RUR71265.1"/>
    </source>
</evidence>
<dbReference type="Pfam" id="PF08402">
    <property type="entry name" value="TOBE_2"/>
    <property type="match status" value="1"/>
</dbReference>
<feature type="domain" description="ABC transporter" evidence="5">
    <location>
        <begin position="23"/>
        <end position="253"/>
    </location>
</feature>
<dbReference type="InterPro" id="IPR050093">
    <property type="entry name" value="ABC_SmlMolc_Importer"/>
</dbReference>
<evidence type="ECO:0000313" key="7">
    <source>
        <dbReference type="Proteomes" id="UP000281118"/>
    </source>
</evidence>
<dbReference type="GO" id="GO:0022857">
    <property type="term" value="F:transmembrane transporter activity"/>
    <property type="evidence" value="ECO:0007669"/>
    <property type="project" value="InterPro"/>
</dbReference>
<dbReference type="Gene3D" id="2.40.50.100">
    <property type="match status" value="1"/>
</dbReference>
<reference evidence="6 7" key="1">
    <citation type="submission" date="2018-12" db="EMBL/GenBank/DDBJ databases">
        <title>The genome sequences of Variovorax guangxiensis DSM 27352.</title>
        <authorList>
            <person name="Gao J."/>
            <person name="Sun J."/>
        </authorList>
    </citation>
    <scope>NUCLEOTIDE SEQUENCE [LARGE SCALE GENOMIC DNA]</scope>
    <source>
        <strain evidence="6 7">DSM 27352</strain>
    </source>
</reference>
<dbReference type="InterPro" id="IPR003593">
    <property type="entry name" value="AAA+_ATPase"/>
</dbReference>
<evidence type="ECO:0000256" key="2">
    <source>
        <dbReference type="ARBA" id="ARBA00022475"/>
    </source>
</evidence>
<comment type="caution">
    <text evidence="6">The sequence shown here is derived from an EMBL/GenBank/DDBJ whole genome shotgun (WGS) entry which is preliminary data.</text>
</comment>
<dbReference type="Gene3D" id="3.40.50.300">
    <property type="entry name" value="P-loop containing nucleotide triphosphate hydrolases"/>
    <property type="match status" value="1"/>
</dbReference>
<dbReference type="PROSITE" id="PS50893">
    <property type="entry name" value="ABC_TRANSPORTER_2"/>
    <property type="match status" value="1"/>
</dbReference>
<organism evidence="6 7">
    <name type="scientific">Variovorax guangxiensis</name>
    <dbReference type="NCBI Taxonomy" id="1775474"/>
    <lineage>
        <taxon>Bacteria</taxon>
        <taxon>Pseudomonadati</taxon>
        <taxon>Pseudomonadota</taxon>
        <taxon>Betaproteobacteria</taxon>
        <taxon>Burkholderiales</taxon>
        <taxon>Comamonadaceae</taxon>
        <taxon>Variovorax</taxon>
    </lineage>
</organism>
<gene>
    <name evidence="6" type="ORF">EJP67_29895</name>
</gene>
<dbReference type="PANTHER" id="PTHR42781:SF4">
    <property type="entry name" value="SPERMIDINE_PUTRESCINE IMPORT ATP-BINDING PROTEIN POTA"/>
    <property type="match status" value="1"/>
</dbReference>
<dbReference type="GO" id="GO:0015847">
    <property type="term" value="P:putrescine transport"/>
    <property type="evidence" value="ECO:0007669"/>
    <property type="project" value="UniProtKB-ARBA"/>
</dbReference>
<keyword evidence="2" id="KW-1003">Cell membrane</keyword>
<dbReference type="RefSeq" id="WP_126025414.1">
    <property type="nucleotide sequence ID" value="NZ_RXFT01000019.1"/>
</dbReference>
<dbReference type="GO" id="GO:0005524">
    <property type="term" value="F:ATP binding"/>
    <property type="evidence" value="ECO:0007669"/>
    <property type="project" value="UniProtKB-KW"/>
</dbReference>
<dbReference type="PANTHER" id="PTHR42781">
    <property type="entry name" value="SPERMIDINE/PUTRESCINE IMPORT ATP-BINDING PROTEIN POTA"/>
    <property type="match status" value="1"/>
</dbReference>
<dbReference type="FunFam" id="3.40.50.300:FF:000133">
    <property type="entry name" value="Spermidine/putrescine import ATP-binding protein PotA"/>
    <property type="match status" value="1"/>
</dbReference>
<evidence type="ECO:0000256" key="4">
    <source>
        <dbReference type="ARBA" id="ARBA00022840"/>
    </source>
</evidence>
<dbReference type="OrthoDB" id="5298774at2"/>
<dbReference type="InterPro" id="IPR017871">
    <property type="entry name" value="ABC_transporter-like_CS"/>
</dbReference>
<accession>A0A3S1F5U1</accession>
<dbReference type="Pfam" id="PF00005">
    <property type="entry name" value="ABC_tran"/>
    <property type="match status" value="1"/>
</dbReference>
<keyword evidence="4 6" id="KW-0067">ATP-binding</keyword>
<evidence type="ECO:0000256" key="1">
    <source>
        <dbReference type="ARBA" id="ARBA00022448"/>
    </source>
</evidence>
<dbReference type="InterPro" id="IPR027417">
    <property type="entry name" value="P-loop_NTPase"/>
</dbReference>
<proteinExistence type="predicted"/>
<keyword evidence="2" id="KW-0472">Membrane</keyword>
<protein>
    <submittedName>
        <fullName evidence="6">ATP-binding cassette domain-containing protein</fullName>
    </submittedName>
</protein>
<dbReference type="InterPro" id="IPR013611">
    <property type="entry name" value="Transp-assoc_OB_typ2"/>
</dbReference>
<dbReference type="GO" id="GO:0016887">
    <property type="term" value="F:ATP hydrolysis activity"/>
    <property type="evidence" value="ECO:0007669"/>
    <property type="project" value="InterPro"/>
</dbReference>
<name>A0A3S1F5U1_9BURK</name>
<dbReference type="SUPFAM" id="SSF52540">
    <property type="entry name" value="P-loop containing nucleoside triphosphate hydrolases"/>
    <property type="match status" value="1"/>
</dbReference>